<name>A0ACC0D2A9_9PEZI</name>
<dbReference type="Proteomes" id="UP001497680">
    <property type="component" value="Unassembled WGS sequence"/>
</dbReference>
<organism evidence="1 2">
    <name type="scientific">Hypoxylon rubiginosum</name>
    <dbReference type="NCBI Taxonomy" id="110542"/>
    <lineage>
        <taxon>Eukaryota</taxon>
        <taxon>Fungi</taxon>
        <taxon>Dikarya</taxon>
        <taxon>Ascomycota</taxon>
        <taxon>Pezizomycotina</taxon>
        <taxon>Sordariomycetes</taxon>
        <taxon>Xylariomycetidae</taxon>
        <taxon>Xylariales</taxon>
        <taxon>Hypoxylaceae</taxon>
        <taxon>Hypoxylon</taxon>
    </lineage>
</organism>
<dbReference type="EMBL" id="MU394312">
    <property type="protein sequence ID" value="KAI6086842.1"/>
    <property type="molecule type" value="Genomic_DNA"/>
</dbReference>
<protein>
    <submittedName>
        <fullName evidence="1">Uncharacterized protein</fullName>
    </submittedName>
</protein>
<evidence type="ECO:0000313" key="2">
    <source>
        <dbReference type="Proteomes" id="UP001497680"/>
    </source>
</evidence>
<sequence>MVCMNRRLMICTTTYLCLRAESGSPLGVALAIVHWLQVSVGNARNVYCLLHFCFLPFVRLPTWPRCPRCRPTNEE</sequence>
<keyword evidence="2" id="KW-1185">Reference proteome</keyword>
<comment type="caution">
    <text evidence="1">The sequence shown here is derived from an EMBL/GenBank/DDBJ whole genome shotgun (WGS) entry which is preliminary data.</text>
</comment>
<reference evidence="1 2" key="1">
    <citation type="journal article" date="2022" name="New Phytol.">
        <title>Ecological generalism drives hyperdiversity of secondary metabolite gene clusters in xylarialean endophytes.</title>
        <authorList>
            <person name="Franco M.E.E."/>
            <person name="Wisecaver J.H."/>
            <person name="Arnold A.E."/>
            <person name="Ju Y.M."/>
            <person name="Slot J.C."/>
            <person name="Ahrendt S."/>
            <person name="Moore L.P."/>
            <person name="Eastman K.E."/>
            <person name="Scott K."/>
            <person name="Konkel Z."/>
            <person name="Mondo S.J."/>
            <person name="Kuo A."/>
            <person name="Hayes R.D."/>
            <person name="Haridas S."/>
            <person name="Andreopoulos B."/>
            <person name="Riley R."/>
            <person name="LaButti K."/>
            <person name="Pangilinan J."/>
            <person name="Lipzen A."/>
            <person name="Amirebrahimi M."/>
            <person name="Yan J."/>
            <person name="Adam C."/>
            <person name="Keymanesh K."/>
            <person name="Ng V."/>
            <person name="Louie K."/>
            <person name="Northen T."/>
            <person name="Drula E."/>
            <person name="Henrissat B."/>
            <person name="Hsieh H.M."/>
            <person name="Youens-Clark K."/>
            <person name="Lutzoni F."/>
            <person name="Miadlikowska J."/>
            <person name="Eastwood D.C."/>
            <person name="Hamelin R.C."/>
            <person name="Grigoriev I.V."/>
            <person name="U'Ren J.M."/>
        </authorList>
    </citation>
    <scope>NUCLEOTIDE SEQUENCE [LARGE SCALE GENOMIC DNA]</scope>
    <source>
        <strain evidence="1 2">ER1909</strain>
    </source>
</reference>
<evidence type="ECO:0000313" key="1">
    <source>
        <dbReference type="EMBL" id="KAI6086842.1"/>
    </source>
</evidence>
<accession>A0ACC0D2A9</accession>
<gene>
    <name evidence="1" type="ORF">F4821DRAFT_237565</name>
</gene>
<proteinExistence type="predicted"/>